<dbReference type="InterPro" id="IPR041669">
    <property type="entry name" value="TetR_C_15"/>
</dbReference>
<sequence length="218" mass="24199">MASERAEAAVTARRRIPTQARSRRKVEHILDTAARLVVERGVESLTTRDIALASGVPVASLYQYFADKEGVLLALAERDMAEMDAQVVTDLGSLRVLTLEGLVRTTMEAFVSVYHRRRAFVEIYLRGRSNAAVHQFGREHNARVAQMLRDFAIEQGLAQPTMPQASATLAVEIGDRVFQLAYEHDDDGDRELVEEGITLVTAYLERYATPEGIAGIAR</sequence>
<evidence type="ECO:0000313" key="6">
    <source>
        <dbReference type="EMBL" id="SDN92327.1"/>
    </source>
</evidence>
<feature type="domain" description="HTH tetR-type" evidence="5">
    <location>
        <begin position="23"/>
        <end position="83"/>
    </location>
</feature>
<protein>
    <submittedName>
        <fullName evidence="6">Transcriptional regulator, TetR family</fullName>
    </submittedName>
</protein>
<dbReference type="InterPro" id="IPR050109">
    <property type="entry name" value="HTH-type_TetR-like_transc_reg"/>
</dbReference>
<keyword evidence="3" id="KW-0804">Transcription</keyword>
<feature type="DNA-binding region" description="H-T-H motif" evidence="4">
    <location>
        <begin position="46"/>
        <end position="65"/>
    </location>
</feature>
<evidence type="ECO:0000313" key="7">
    <source>
        <dbReference type="Proteomes" id="UP000199004"/>
    </source>
</evidence>
<dbReference type="Proteomes" id="UP000199004">
    <property type="component" value="Unassembled WGS sequence"/>
</dbReference>
<evidence type="ECO:0000256" key="4">
    <source>
        <dbReference type="PROSITE-ProRule" id="PRU00335"/>
    </source>
</evidence>
<dbReference type="Pfam" id="PF00440">
    <property type="entry name" value="TetR_N"/>
    <property type="match status" value="1"/>
</dbReference>
<name>A0A1H0FC85_9ACTN</name>
<accession>A0A1H0FC85</accession>
<evidence type="ECO:0000256" key="3">
    <source>
        <dbReference type="ARBA" id="ARBA00023163"/>
    </source>
</evidence>
<dbReference type="EMBL" id="FNIC01000005">
    <property type="protein sequence ID" value="SDN92327.1"/>
    <property type="molecule type" value="Genomic_DNA"/>
</dbReference>
<dbReference type="STRING" id="1005944.SAMN05192576_2994"/>
<dbReference type="SUPFAM" id="SSF46689">
    <property type="entry name" value="Homeodomain-like"/>
    <property type="match status" value="1"/>
</dbReference>
<dbReference type="OrthoDB" id="5242390at2"/>
<dbReference type="PANTHER" id="PTHR30055:SF234">
    <property type="entry name" value="HTH-TYPE TRANSCRIPTIONAL REGULATOR BETI"/>
    <property type="match status" value="1"/>
</dbReference>
<dbReference type="Gene3D" id="1.10.357.10">
    <property type="entry name" value="Tetracycline Repressor, domain 2"/>
    <property type="match status" value="1"/>
</dbReference>
<evidence type="ECO:0000256" key="2">
    <source>
        <dbReference type="ARBA" id="ARBA00023125"/>
    </source>
</evidence>
<keyword evidence="7" id="KW-1185">Reference proteome</keyword>
<dbReference type="InterPro" id="IPR009057">
    <property type="entry name" value="Homeodomain-like_sf"/>
</dbReference>
<dbReference type="RefSeq" id="WP_091025616.1">
    <property type="nucleotide sequence ID" value="NZ_BKAE01000025.1"/>
</dbReference>
<evidence type="ECO:0000256" key="1">
    <source>
        <dbReference type="ARBA" id="ARBA00023015"/>
    </source>
</evidence>
<dbReference type="AlphaFoldDB" id="A0A1H0FC85"/>
<dbReference type="InterPro" id="IPR001647">
    <property type="entry name" value="HTH_TetR"/>
</dbReference>
<dbReference type="GO" id="GO:0000976">
    <property type="term" value="F:transcription cis-regulatory region binding"/>
    <property type="evidence" value="ECO:0007669"/>
    <property type="project" value="TreeGrafter"/>
</dbReference>
<dbReference type="PRINTS" id="PR00455">
    <property type="entry name" value="HTHTETR"/>
</dbReference>
<dbReference type="PANTHER" id="PTHR30055">
    <property type="entry name" value="HTH-TYPE TRANSCRIPTIONAL REGULATOR RUTR"/>
    <property type="match status" value="1"/>
</dbReference>
<dbReference type="GO" id="GO:0003700">
    <property type="term" value="F:DNA-binding transcription factor activity"/>
    <property type="evidence" value="ECO:0007669"/>
    <property type="project" value="TreeGrafter"/>
</dbReference>
<proteinExistence type="predicted"/>
<organism evidence="6 7">
    <name type="scientific">Nocardioides szechwanensis</name>
    <dbReference type="NCBI Taxonomy" id="1005944"/>
    <lineage>
        <taxon>Bacteria</taxon>
        <taxon>Bacillati</taxon>
        <taxon>Actinomycetota</taxon>
        <taxon>Actinomycetes</taxon>
        <taxon>Propionibacteriales</taxon>
        <taxon>Nocardioidaceae</taxon>
        <taxon>Nocardioides</taxon>
    </lineage>
</organism>
<evidence type="ECO:0000259" key="5">
    <source>
        <dbReference type="PROSITE" id="PS50977"/>
    </source>
</evidence>
<reference evidence="6 7" key="1">
    <citation type="submission" date="2016-10" db="EMBL/GenBank/DDBJ databases">
        <authorList>
            <person name="de Groot N.N."/>
        </authorList>
    </citation>
    <scope>NUCLEOTIDE SEQUENCE [LARGE SCALE GENOMIC DNA]</scope>
    <source>
        <strain evidence="6 7">CGMCC 1.11147</strain>
    </source>
</reference>
<gene>
    <name evidence="6" type="ORF">SAMN05192576_2994</name>
</gene>
<keyword evidence="1" id="KW-0805">Transcription regulation</keyword>
<keyword evidence="2 4" id="KW-0238">DNA-binding</keyword>
<dbReference type="PROSITE" id="PS50977">
    <property type="entry name" value="HTH_TETR_2"/>
    <property type="match status" value="1"/>
</dbReference>
<dbReference type="Pfam" id="PF17918">
    <property type="entry name" value="TetR_C_15"/>
    <property type="match status" value="1"/>
</dbReference>